<evidence type="ECO:0000256" key="13">
    <source>
        <dbReference type="SAM" id="Phobius"/>
    </source>
</evidence>
<feature type="transmembrane region" description="Helical" evidence="13">
    <location>
        <begin position="49"/>
        <end position="70"/>
    </location>
</feature>
<evidence type="ECO:0000313" key="15">
    <source>
        <dbReference type="Proteomes" id="UP000594454"/>
    </source>
</evidence>
<evidence type="ECO:0000256" key="7">
    <source>
        <dbReference type="ARBA" id="ARBA00023053"/>
    </source>
</evidence>
<accession>A0A7R8YZ33</accession>
<dbReference type="PRINTS" id="PR01078">
    <property type="entry name" value="AMINACHANNEL"/>
</dbReference>
<dbReference type="Gene3D" id="2.60.470.10">
    <property type="entry name" value="Acid-sensing ion channels like domains"/>
    <property type="match status" value="1"/>
</dbReference>
<evidence type="ECO:0000256" key="2">
    <source>
        <dbReference type="ARBA" id="ARBA00007193"/>
    </source>
</evidence>
<keyword evidence="4 12" id="KW-0894">Sodium channel</keyword>
<dbReference type="OMA" id="VLPDHGY"/>
<dbReference type="AlphaFoldDB" id="A0A7R8YZ33"/>
<evidence type="ECO:0000256" key="8">
    <source>
        <dbReference type="ARBA" id="ARBA00023065"/>
    </source>
</evidence>
<reference evidence="14 15" key="1">
    <citation type="submission" date="2020-11" db="EMBL/GenBank/DDBJ databases">
        <authorList>
            <person name="Wallbank WR R."/>
            <person name="Pardo Diaz C."/>
            <person name="Kozak K."/>
            <person name="Martin S."/>
            <person name="Jiggins C."/>
            <person name="Moest M."/>
            <person name="Warren A I."/>
            <person name="Generalovic N T."/>
            <person name="Byers J.R.P. K."/>
            <person name="Montejo-Kovacevich G."/>
            <person name="Yen C E."/>
        </authorList>
    </citation>
    <scope>NUCLEOTIDE SEQUENCE [LARGE SCALE GENOMIC DNA]</scope>
</reference>
<evidence type="ECO:0008006" key="16">
    <source>
        <dbReference type="Google" id="ProtNLM"/>
    </source>
</evidence>
<keyword evidence="9 13" id="KW-0472">Membrane</keyword>
<comment type="similarity">
    <text evidence="2 12">Belongs to the amiloride-sensitive sodium channel (TC 1.A.6) family.</text>
</comment>
<evidence type="ECO:0000256" key="12">
    <source>
        <dbReference type="RuleBase" id="RU000679"/>
    </source>
</evidence>
<comment type="subcellular location">
    <subcellularLocation>
        <location evidence="1">Membrane</location>
        <topology evidence="1">Multi-pass membrane protein</topology>
    </subcellularLocation>
</comment>
<dbReference type="GO" id="GO:0015280">
    <property type="term" value="F:ligand-gated sodium channel activity"/>
    <property type="evidence" value="ECO:0007669"/>
    <property type="project" value="TreeGrafter"/>
</dbReference>
<organism evidence="14 15">
    <name type="scientific">Hermetia illucens</name>
    <name type="common">Black soldier fly</name>
    <dbReference type="NCBI Taxonomy" id="343691"/>
    <lineage>
        <taxon>Eukaryota</taxon>
        <taxon>Metazoa</taxon>
        <taxon>Ecdysozoa</taxon>
        <taxon>Arthropoda</taxon>
        <taxon>Hexapoda</taxon>
        <taxon>Insecta</taxon>
        <taxon>Pterygota</taxon>
        <taxon>Neoptera</taxon>
        <taxon>Endopterygota</taxon>
        <taxon>Diptera</taxon>
        <taxon>Brachycera</taxon>
        <taxon>Stratiomyomorpha</taxon>
        <taxon>Stratiomyidae</taxon>
        <taxon>Hermetiinae</taxon>
        <taxon>Hermetia</taxon>
    </lineage>
</organism>
<protein>
    <recommendedName>
        <fullName evidence="16">Sodium channel protein Nach</fullName>
    </recommendedName>
</protein>
<keyword evidence="6 13" id="KW-1133">Transmembrane helix</keyword>
<evidence type="ECO:0000256" key="11">
    <source>
        <dbReference type="ARBA" id="ARBA00023303"/>
    </source>
</evidence>
<dbReference type="EMBL" id="LR899013">
    <property type="protein sequence ID" value="CAD7091134.1"/>
    <property type="molecule type" value="Genomic_DNA"/>
</dbReference>
<keyword evidence="3 12" id="KW-0813">Transport</keyword>
<keyword evidence="5 12" id="KW-0812">Transmembrane</keyword>
<evidence type="ECO:0000256" key="1">
    <source>
        <dbReference type="ARBA" id="ARBA00004141"/>
    </source>
</evidence>
<sequence>MNNRVKGVIETLVLFRRSLIYQTKEFFNNSTLHGVRYIADGSRPFGEKFMWFSFTSIGAVAALVIIMSLWEKFQTNPTITGLDTDFHNQQIIFPTVVVCPTNPYNDKKVEEIAYKELAQYEESEAPSYQPFLRMLTKLSYQNIGTAFELSLNFTPAAVGQTSLRRLAFQVKMDCDDLLTFCRYRDEEVKCCPHFDEIYTERGFCFAFNTKFKSFETKDEQSVEFHDLFETDKKWALQFIPSSAVNVYIHSNREYFGWDFSPQLSWEPNQVSEILISMKETYTTEDAKQLSIGQRKCVFSDEIKLDFFPNEYTFSGCMKECRIKKCIKMCRCIPPFYKPLPNVPYCKVEQLECLAKYKDNITNIRDCQKCELSCSKTVYDVEKLNKDFSQSDEHSISIEYLTWPIIRYKREVLFGWVDLLVSFGGIAGLFLGFSLLSGVEILYYFTMRACCMVYKNREELYAIEEEIQRKPPPRFDMSLRIPMTKSNTENLRRQSLPAMSTASKTPHDKTLLNLTKRGKLLGPTPISHVSRKTLAAERIKKAQQKGTFKPIVKQVKPVAATDQPYWNNLRRKSLEPPRFEFLP</sequence>
<dbReference type="Gene3D" id="1.10.287.770">
    <property type="entry name" value="YojJ-like"/>
    <property type="match status" value="1"/>
</dbReference>
<dbReference type="OrthoDB" id="6238402at2759"/>
<name>A0A7R8YZ33_HERIL</name>
<evidence type="ECO:0000256" key="10">
    <source>
        <dbReference type="ARBA" id="ARBA00023201"/>
    </source>
</evidence>
<evidence type="ECO:0000256" key="5">
    <source>
        <dbReference type="ARBA" id="ARBA00022692"/>
    </source>
</evidence>
<feature type="transmembrane region" description="Helical" evidence="13">
    <location>
        <begin position="415"/>
        <end position="444"/>
    </location>
</feature>
<keyword evidence="8 12" id="KW-0406">Ion transport</keyword>
<dbReference type="GO" id="GO:0005886">
    <property type="term" value="C:plasma membrane"/>
    <property type="evidence" value="ECO:0007669"/>
    <property type="project" value="TreeGrafter"/>
</dbReference>
<keyword evidence="7" id="KW-0915">Sodium</keyword>
<proteinExistence type="inferred from homology"/>
<dbReference type="PANTHER" id="PTHR11690">
    <property type="entry name" value="AMILORIDE-SENSITIVE SODIUM CHANNEL-RELATED"/>
    <property type="match status" value="1"/>
</dbReference>
<dbReference type="Proteomes" id="UP000594454">
    <property type="component" value="Chromosome 5"/>
</dbReference>
<dbReference type="InterPro" id="IPR001873">
    <property type="entry name" value="ENaC"/>
</dbReference>
<evidence type="ECO:0000256" key="3">
    <source>
        <dbReference type="ARBA" id="ARBA00022448"/>
    </source>
</evidence>
<gene>
    <name evidence="14" type="ORF">HERILL_LOCUS13570</name>
</gene>
<keyword evidence="15" id="KW-1185">Reference proteome</keyword>
<keyword evidence="11 12" id="KW-0407">Ion channel</keyword>
<dbReference type="InParanoid" id="A0A7R8YZ33"/>
<evidence type="ECO:0000313" key="14">
    <source>
        <dbReference type="EMBL" id="CAD7091134.1"/>
    </source>
</evidence>
<evidence type="ECO:0000256" key="4">
    <source>
        <dbReference type="ARBA" id="ARBA00022461"/>
    </source>
</evidence>
<keyword evidence="10 12" id="KW-0739">Sodium transport</keyword>
<dbReference type="FunCoup" id="A0A7R8YZ33">
    <property type="interactions" value="14"/>
</dbReference>
<evidence type="ECO:0000256" key="9">
    <source>
        <dbReference type="ARBA" id="ARBA00023136"/>
    </source>
</evidence>
<dbReference type="PANTHER" id="PTHR11690:SF247">
    <property type="entry name" value="PICKPOCKET 23, ISOFORM C"/>
    <property type="match status" value="1"/>
</dbReference>
<dbReference type="Pfam" id="PF00858">
    <property type="entry name" value="ASC"/>
    <property type="match status" value="1"/>
</dbReference>
<evidence type="ECO:0000256" key="6">
    <source>
        <dbReference type="ARBA" id="ARBA00022989"/>
    </source>
</evidence>